<dbReference type="OrthoDB" id="2527116at2"/>
<feature type="signal peptide" evidence="2">
    <location>
        <begin position="1"/>
        <end position="25"/>
    </location>
</feature>
<dbReference type="Proteomes" id="UP000187134">
    <property type="component" value="Unassembled WGS sequence"/>
</dbReference>
<dbReference type="CDD" id="cd21112">
    <property type="entry name" value="alphaLP-like"/>
    <property type="match status" value="1"/>
</dbReference>
<evidence type="ECO:0000313" key="3">
    <source>
        <dbReference type="EMBL" id="OMF13857.1"/>
    </source>
</evidence>
<evidence type="ECO:0008006" key="5">
    <source>
        <dbReference type="Google" id="ProtNLM"/>
    </source>
</evidence>
<accession>A0A1R1BVN9</accession>
<reference evidence="3 4" key="1">
    <citation type="submission" date="2016-11" db="EMBL/GenBank/DDBJ databases">
        <title>Paenibacillus species isolates.</title>
        <authorList>
            <person name="Beno S.M."/>
        </authorList>
    </citation>
    <scope>NUCLEOTIDE SEQUENCE [LARGE SCALE GENOMIC DNA]</scope>
    <source>
        <strain evidence="3 4">FSL H8-0246</strain>
    </source>
</reference>
<keyword evidence="1" id="KW-0378">Hydrolase</keyword>
<evidence type="ECO:0000256" key="1">
    <source>
        <dbReference type="ARBA" id="ARBA00022825"/>
    </source>
</evidence>
<keyword evidence="2" id="KW-0732">Signal</keyword>
<keyword evidence="1" id="KW-0645">Protease</keyword>
<evidence type="ECO:0000256" key="2">
    <source>
        <dbReference type="SAM" id="SignalP"/>
    </source>
</evidence>
<dbReference type="Gene3D" id="2.40.10.10">
    <property type="entry name" value="Trypsin-like serine proteases"/>
    <property type="match status" value="2"/>
</dbReference>
<organism evidence="3 4">
    <name type="scientific">Paenibacillus amylolyticus</name>
    <dbReference type="NCBI Taxonomy" id="1451"/>
    <lineage>
        <taxon>Bacteria</taxon>
        <taxon>Bacillati</taxon>
        <taxon>Bacillota</taxon>
        <taxon>Bacilli</taxon>
        <taxon>Bacillales</taxon>
        <taxon>Paenibacillaceae</taxon>
        <taxon>Paenibacillus</taxon>
    </lineage>
</organism>
<dbReference type="RefSeq" id="WP_076332176.1">
    <property type="nucleotide sequence ID" value="NZ_MRTJ01000004.1"/>
</dbReference>
<dbReference type="AlphaFoldDB" id="A0A1R1BVN9"/>
<proteinExistence type="predicted"/>
<sequence>MKKFLKFIGVFVLSTSFVITGSSHAYSGSINSSSDLGLAVVENKNYDILKELKFRDEFGLSTMSINSLTLDSVDETEFGVRLSKMEEDLISSRITHQSKTLPLVDEFIESNGGYKNVLAYIDQRSGGVLNVGIKEIENEVKFKTNIERIYGYNGNHVNFFVTEYSEQDLNDFHDKLVEYLDRDLNGVKIAEIVVNVPEQKVEVGIKELNEEKRRVLEAVFNTDMLLIREARETQNHDRNTTFNPLQAGVRITNTNTGGGCTIGFLAKARTTSSNFVVTAGHCGSAGNSFKQGSNNIGSMGARYNSGNVDAATVGLSSLSYSNDLYTSTSRAGHFDTVQGTNNEFVGEMICLSGASSPNNAVSCGVLKSKATSTTFNGVNFTGLRTATYSTTAGDSGGPVYYSTILKGVNKGYIGTDGIYSHISNVLSKLDVEPILN</sequence>
<name>A0A1R1BVN9_PAEAM</name>
<dbReference type="GO" id="GO:0008236">
    <property type="term" value="F:serine-type peptidase activity"/>
    <property type="evidence" value="ECO:0007669"/>
    <property type="project" value="UniProtKB-KW"/>
</dbReference>
<dbReference type="InterPro" id="IPR009003">
    <property type="entry name" value="Peptidase_S1_PA"/>
</dbReference>
<gene>
    <name evidence="3" type="ORF">BK131_14470</name>
</gene>
<dbReference type="InterPro" id="IPR043504">
    <property type="entry name" value="Peptidase_S1_PA_chymotrypsin"/>
</dbReference>
<feature type="chain" id="PRO_5013203871" description="S1 family peptidase" evidence="2">
    <location>
        <begin position="26"/>
        <end position="436"/>
    </location>
</feature>
<comment type="caution">
    <text evidence="3">The sequence shown here is derived from an EMBL/GenBank/DDBJ whole genome shotgun (WGS) entry which is preliminary data.</text>
</comment>
<keyword evidence="1" id="KW-0720">Serine protease</keyword>
<dbReference type="EMBL" id="MRTJ01000004">
    <property type="protein sequence ID" value="OMF13857.1"/>
    <property type="molecule type" value="Genomic_DNA"/>
</dbReference>
<protein>
    <recommendedName>
        <fullName evidence="5">S1 family peptidase</fullName>
    </recommendedName>
</protein>
<evidence type="ECO:0000313" key="4">
    <source>
        <dbReference type="Proteomes" id="UP000187134"/>
    </source>
</evidence>
<dbReference type="SUPFAM" id="SSF50494">
    <property type="entry name" value="Trypsin-like serine proteases"/>
    <property type="match status" value="1"/>
</dbReference>